<evidence type="ECO:0000313" key="3">
    <source>
        <dbReference type="EMBL" id="EKC36055.1"/>
    </source>
</evidence>
<keyword evidence="1" id="KW-0175">Coiled coil</keyword>
<dbReference type="InParanoid" id="K1R4H8"/>
<dbReference type="HOGENOM" id="CLU_1042988_0_0_1"/>
<evidence type="ECO:0000256" key="2">
    <source>
        <dbReference type="SAM" id="MobiDB-lite"/>
    </source>
</evidence>
<feature type="compositionally biased region" description="Low complexity" evidence="2">
    <location>
        <begin position="191"/>
        <end position="215"/>
    </location>
</feature>
<proteinExistence type="predicted"/>
<reference evidence="3" key="1">
    <citation type="journal article" date="2012" name="Nature">
        <title>The oyster genome reveals stress adaptation and complexity of shell formation.</title>
        <authorList>
            <person name="Zhang G."/>
            <person name="Fang X."/>
            <person name="Guo X."/>
            <person name="Li L."/>
            <person name="Luo R."/>
            <person name="Xu F."/>
            <person name="Yang P."/>
            <person name="Zhang L."/>
            <person name="Wang X."/>
            <person name="Qi H."/>
            <person name="Xiong Z."/>
            <person name="Que H."/>
            <person name="Xie Y."/>
            <person name="Holland P.W."/>
            <person name="Paps J."/>
            <person name="Zhu Y."/>
            <person name="Wu F."/>
            <person name="Chen Y."/>
            <person name="Wang J."/>
            <person name="Peng C."/>
            <person name="Meng J."/>
            <person name="Yang L."/>
            <person name="Liu J."/>
            <person name="Wen B."/>
            <person name="Zhang N."/>
            <person name="Huang Z."/>
            <person name="Zhu Q."/>
            <person name="Feng Y."/>
            <person name="Mount A."/>
            <person name="Hedgecock D."/>
            <person name="Xu Z."/>
            <person name="Liu Y."/>
            <person name="Domazet-Loso T."/>
            <person name="Du Y."/>
            <person name="Sun X."/>
            <person name="Zhang S."/>
            <person name="Liu B."/>
            <person name="Cheng P."/>
            <person name="Jiang X."/>
            <person name="Li J."/>
            <person name="Fan D."/>
            <person name="Wang W."/>
            <person name="Fu W."/>
            <person name="Wang T."/>
            <person name="Wang B."/>
            <person name="Zhang J."/>
            <person name="Peng Z."/>
            <person name="Li Y."/>
            <person name="Li N."/>
            <person name="Wang J."/>
            <person name="Chen M."/>
            <person name="He Y."/>
            <person name="Tan F."/>
            <person name="Song X."/>
            <person name="Zheng Q."/>
            <person name="Huang R."/>
            <person name="Yang H."/>
            <person name="Du X."/>
            <person name="Chen L."/>
            <person name="Yang M."/>
            <person name="Gaffney P.M."/>
            <person name="Wang S."/>
            <person name="Luo L."/>
            <person name="She Z."/>
            <person name="Ming Y."/>
            <person name="Huang W."/>
            <person name="Zhang S."/>
            <person name="Huang B."/>
            <person name="Zhang Y."/>
            <person name="Qu T."/>
            <person name="Ni P."/>
            <person name="Miao G."/>
            <person name="Wang J."/>
            <person name="Wang Q."/>
            <person name="Steinberg C.E."/>
            <person name="Wang H."/>
            <person name="Li N."/>
            <person name="Qian L."/>
            <person name="Zhang G."/>
            <person name="Li Y."/>
            <person name="Yang H."/>
            <person name="Liu X."/>
            <person name="Wang J."/>
            <person name="Yin Y."/>
            <person name="Wang J."/>
        </authorList>
    </citation>
    <scope>NUCLEOTIDE SEQUENCE [LARGE SCALE GENOMIC DNA]</scope>
    <source>
        <strain evidence="3">05x7-T-G4-1.051#20</strain>
    </source>
</reference>
<accession>K1R4H8</accession>
<dbReference type="AlphaFoldDB" id="K1R4H8"/>
<feature type="region of interest" description="Disordered" evidence="2">
    <location>
        <begin position="191"/>
        <end position="267"/>
    </location>
</feature>
<feature type="region of interest" description="Disordered" evidence="2">
    <location>
        <begin position="141"/>
        <end position="167"/>
    </location>
</feature>
<feature type="coiled-coil region" evidence="1">
    <location>
        <begin position="10"/>
        <end position="53"/>
    </location>
</feature>
<organism evidence="3">
    <name type="scientific">Magallana gigas</name>
    <name type="common">Pacific oyster</name>
    <name type="synonym">Crassostrea gigas</name>
    <dbReference type="NCBI Taxonomy" id="29159"/>
    <lineage>
        <taxon>Eukaryota</taxon>
        <taxon>Metazoa</taxon>
        <taxon>Spiralia</taxon>
        <taxon>Lophotrochozoa</taxon>
        <taxon>Mollusca</taxon>
        <taxon>Bivalvia</taxon>
        <taxon>Autobranchia</taxon>
        <taxon>Pteriomorphia</taxon>
        <taxon>Ostreida</taxon>
        <taxon>Ostreoidea</taxon>
        <taxon>Ostreidae</taxon>
        <taxon>Magallana</taxon>
    </lineage>
</organism>
<name>K1R4H8_MAGGI</name>
<dbReference type="EMBL" id="JH818298">
    <property type="protein sequence ID" value="EKC36055.1"/>
    <property type="molecule type" value="Genomic_DNA"/>
</dbReference>
<feature type="compositionally biased region" description="Acidic residues" evidence="2">
    <location>
        <begin position="229"/>
        <end position="238"/>
    </location>
</feature>
<feature type="compositionally biased region" description="Basic and acidic residues" evidence="2">
    <location>
        <begin position="239"/>
        <end position="254"/>
    </location>
</feature>
<gene>
    <name evidence="3" type="ORF">CGI_10022451</name>
</gene>
<sequence length="267" mass="28888">MANTCKQVQFLRMKIQIADLESKCRELEVKLQRTKLECRYRELQTQIETETRNLHSMTLHPAAATAPPDTRTLDAPPEFQDNCEHDTGSKAEGACGVAIRTVSPVLNQSTIPPMSQESDTFPLLITGNTSATEECRADAAVTVPPVSNTGPSVSGPPRSQESDTSTLPTTSFVMHTNQNEDASVTEIAAGTVPPVSNTGGPGSPGSKTSPLGTTGNNNSIVMHTKQDEDPPVTEESYFEVERRETIDLPEHPDEQENTGMDVILNLD</sequence>
<feature type="compositionally biased region" description="Polar residues" evidence="2">
    <location>
        <begin position="145"/>
        <end position="167"/>
    </location>
</feature>
<evidence type="ECO:0000256" key="1">
    <source>
        <dbReference type="SAM" id="Coils"/>
    </source>
</evidence>
<protein>
    <submittedName>
        <fullName evidence="3">Uncharacterized protein</fullName>
    </submittedName>
</protein>